<keyword evidence="1" id="KW-0812">Transmembrane</keyword>
<feature type="transmembrane region" description="Helical" evidence="1">
    <location>
        <begin position="43"/>
        <end position="68"/>
    </location>
</feature>
<sequence>MPRASSLTGFTPLHPENFNFEPGDEWQIIILSSKKIHPRGRGVMGFAIMEIVVALGILSLATMAIGAFTTGIFRYNRTLTNQMDAEIQLRKIVAQFTTESRTASASSLGAYPIDTATASAIIFYANIDADNLKERVRYFLDSGSLNKGIIKPSGFPLTYNPLNETVVSLVNDVTNSDIFFYYDETFNGSSPPLSFPVTITVIRLVHLKISVDRNINEPPGPIEVQTNVHLRNL</sequence>
<name>A0A1F7UXV2_9BACT</name>
<organism evidence="2 3">
    <name type="scientific">Candidatus Uhrbacteria bacterium RIFCSPLOWO2_01_FULL_47_25</name>
    <dbReference type="NCBI Taxonomy" id="1802402"/>
    <lineage>
        <taxon>Bacteria</taxon>
        <taxon>Candidatus Uhriibacteriota</taxon>
    </lineage>
</organism>
<comment type="caution">
    <text evidence="2">The sequence shown here is derived from an EMBL/GenBank/DDBJ whole genome shotgun (WGS) entry which is preliminary data.</text>
</comment>
<evidence type="ECO:0000313" key="2">
    <source>
        <dbReference type="EMBL" id="OGL82497.1"/>
    </source>
</evidence>
<dbReference type="AlphaFoldDB" id="A0A1F7UXV2"/>
<gene>
    <name evidence="2" type="ORF">A2936_02465</name>
</gene>
<reference evidence="2 3" key="1">
    <citation type="journal article" date="2016" name="Nat. Commun.">
        <title>Thousands of microbial genomes shed light on interconnected biogeochemical processes in an aquifer system.</title>
        <authorList>
            <person name="Anantharaman K."/>
            <person name="Brown C.T."/>
            <person name="Hug L.A."/>
            <person name="Sharon I."/>
            <person name="Castelle C.J."/>
            <person name="Probst A.J."/>
            <person name="Thomas B.C."/>
            <person name="Singh A."/>
            <person name="Wilkins M.J."/>
            <person name="Karaoz U."/>
            <person name="Brodie E.L."/>
            <person name="Williams K.H."/>
            <person name="Hubbard S.S."/>
            <person name="Banfield J.F."/>
        </authorList>
    </citation>
    <scope>NUCLEOTIDE SEQUENCE [LARGE SCALE GENOMIC DNA]</scope>
</reference>
<dbReference type="EMBL" id="MGEK01000020">
    <property type="protein sequence ID" value="OGL82497.1"/>
    <property type="molecule type" value="Genomic_DNA"/>
</dbReference>
<evidence type="ECO:0000313" key="3">
    <source>
        <dbReference type="Proteomes" id="UP000176846"/>
    </source>
</evidence>
<evidence type="ECO:0008006" key="4">
    <source>
        <dbReference type="Google" id="ProtNLM"/>
    </source>
</evidence>
<proteinExistence type="predicted"/>
<keyword evidence="1" id="KW-1133">Transmembrane helix</keyword>
<accession>A0A1F7UXV2</accession>
<evidence type="ECO:0000256" key="1">
    <source>
        <dbReference type="SAM" id="Phobius"/>
    </source>
</evidence>
<dbReference type="Proteomes" id="UP000176846">
    <property type="component" value="Unassembled WGS sequence"/>
</dbReference>
<keyword evidence="1" id="KW-0472">Membrane</keyword>
<protein>
    <recommendedName>
        <fullName evidence="4">Type II secretion system protein J</fullName>
    </recommendedName>
</protein>